<dbReference type="EMBL" id="CAIJDE010000069">
    <property type="protein sequence ID" value="CAC9977032.1"/>
    <property type="molecule type" value="Genomic_DNA"/>
</dbReference>
<gene>
    <name evidence="8" type="ORF">FLAPXU55_04764</name>
</gene>
<evidence type="ECO:0000256" key="2">
    <source>
        <dbReference type="ARBA" id="ARBA00023136"/>
    </source>
</evidence>
<feature type="transmembrane region" description="Helical" evidence="6">
    <location>
        <begin position="7"/>
        <end position="25"/>
    </location>
</feature>
<dbReference type="Gene3D" id="3.30.1330.60">
    <property type="entry name" value="OmpA-like domain"/>
    <property type="match status" value="2"/>
</dbReference>
<dbReference type="Proteomes" id="UP000533639">
    <property type="component" value="Unassembled WGS sequence"/>
</dbReference>
<dbReference type="InterPro" id="IPR006665">
    <property type="entry name" value="OmpA-like"/>
</dbReference>
<keyword evidence="9" id="KW-1185">Reference proteome</keyword>
<evidence type="ECO:0000256" key="3">
    <source>
        <dbReference type="ARBA" id="ARBA00023237"/>
    </source>
</evidence>
<evidence type="ECO:0000256" key="1">
    <source>
        <dbReference type="ARBA" id="ARBA00004442"/>
    </source>
</evidence>
<keyword evidence="2 4" id="KW-0472">Membrane</keyword>
<feature type="region of interest" description="Disordered" evidence="5">
    <location>
        <begin position="274"/>
        <end position="303"/>
    </location>
</feature>
<accession>A0A9N8J6T1</accession>
<dbReference type="SUPFAM" id="SSF103088">
    <property type="entry name" value="OmpA-like"/>
    <property type="match status" value="2"/>
</dbReference>
<dbReference type="PRINTS" id="PR01021">
    <property type="entry name" value="OMPADOMAIN"/>
</dbReference>
<evidence type="ECO:0000313" key="8">
    <source>
        <dbReference type="EMBL" id="CAC9977032.1"/>
    </source>
</evidence>
<comment type="subcellular location">
    <subcellularLocation>
        <location evidence="1">Cell outer membrane</location>
    </subcellularLocation>
</comment>
<evidence type="ECO:0000313" key="9">
    <source>
        <dbReference type="Proteomes" id="UP000533639"/>
    </source>
</evidence>
<evidence type="ECO:0000259" key="7">
    <source>
        <dbReference type="PROSITE" id="PS51123"/>
    </source>
</evidence>
<comment type="caution">
    <text evidence="8">The sequence shown here is derived from an EMBL/GenBank/DDBJ whole genome shotgun (WGS) entry which is preliminary data.</text>
</comment>
<keyword evidence="6" id="KW-1133">Transmembrane helix</keyword>
<dbReference type="CDD" id="cd07185">
    <property type="entry name" value="OmpA_C-like"/>
    <property type="match status" value="1"/>
</dbReference>
<keyword evidence="3" id="KW-0998">Cell outer membrane</keyword>
<dbReference type="InterPro" id="IPR006664">
    <property type="entry name" value="OMP_bac"/>
</dbReference>
<organism evidence="8 9">
    <name type="scientific">Flavobacterium panici</name>
    <dbReference type="NCBI Taxonomy" id="2654843"/>
    <lineage>
        <taxon>Bacteria</taxon>
        <taxon>Pseudomonadati</taxon>
        <taxon>Bacteroidota</taxon>
        <taxon>Flavobacteriia</taxon>
        <taxon>Flavobacteriales</taxon>
        <taxon>Flavobacteriaceae</taxon>
        <taxon>Flavobacterium</taxon>
    </lineage>
</organism>
<sequence>MSKKALYLLGIALVIILGTILYIKFCCNCDTAQPNAAVEKVPPTAIKNDNFVPFIINGSGFEFRTNYNFKFLKNNPAAIQPISDSISIGIEKLKTFLVSNPKQKVTITGYATSDETNTTKFENLGLARANDVKNYFVSKGLASSQLDTKGEIINSWKTNADTLIGPVEYELETIDTTSAPTDDWAALKEKINTNPLIFHFNTNKSNFNLNEEEQQKVTDIVKYLKNVKNTSVLVVGHSDNVGNRDLNIELSQKRADFSKNYLIKNGIEASRIATESKGPDEPIGDNATTEGKASNRRTVVTIK</sequence>
<dbReference type="InterPro" id="IPR050330">
    <property type="entry name" value="Bact_OuterMem_StrucFunc"/>
</dbReference>
<dbReference type="PANTHER" id="PTHR30329:SF21">
    <property type="entry name" value="LIPOPROTEIN YIAD-RELATED"/>
    <property type="match status" value="1"/>
</dbReference>
<name>A0A9N8J6T1_9FLAO</name>
<feature type="compositionally biased region" description="Polar residues" evidence="5">
    <location>
        <begin position="286"/>
        <end position="303"/>
    </location>
</feature>
<dbReference type="InterPro" id="IPR036737">
    <property type="entry name" value="OmpA-like_sf"/>
</dbReference>
<keyword evidence="6" id="KW-0812">Transmembrane</keyword>
<evidence type="ECO:0000256" key="4">
    <source>
        <dbReference type="PROSITE-ProRule" id="PRU00473"/>
    </source>
</evidence>
<evidence type="ECO:0000256" key="5">
    <source>
        <dbReference type="SAM" id="MobiDB-lite"/>
    </source>
</evidence>
<dbReference type="GO" id="GO:0009279">
    <property type="term" value="C:cell outer membrane"/>
    <property type="evidence" value="ECO:0007669"/>
    <property type="project" value="UniProtKB-SubCell"/>
</dbReference>
<reference evidence="8 9" key="1">
    <citation type="submission" date="2020-06" db="EMBL/GenBank/DDBJ databases">
        <authorList>
            <person name="Criscuolo A."/>
        </authorList>
    </citation>
    <scope>NUCLEOTIDE SEQUENCE [LARGE SCALE GENOMIC DNA]</scope>
    <source>
        <strain evidence="8">PXU-55</strain>
    </source>
</reference>
<proteinExistence type="predicted"/>
<feature type="domain" description="OmpA-like" evidence="7">
    <location>
        <begin position="187"/>
        <end position="303"/>
    </location>
</feature>
<dbReference type="PROSITE" id="PS51123">
    <property type="entry name" value="OMPA_2"/>
    <property type="match status" value="1"/>
</dbReference>
<dbReference type="PANTHER" id="PTHR30329">
    <property type="entry name" value="STATOR ELEMENT OF FLAGELLAR MOTOR COMPLEX"/>
    <property type="match status" value="1"/>
</dbReference>
<dbReference type="Pfam" id="PF00691">
    <property type="entry name" value="OmpA"/>
    <property type="match status" value="2"/>
</dbReference>
<protein>
    <submittedName>
        <fullName evidence="8">OmpA family protein</fullName>
    </submittedName>
</protein>
<dbReference type="AlphaFoldDB" id="A0A9N8J6T1"/>
<evidence type="ECO:0000256" key="6">
    <source>
        <dbReference type="SAM" id="Phobius"/>
    </source>
</evidence>